<dbReference type="Gene3D" id="2.60.40.790">
    <property type="match status" value="1"/>
</dbReference>
<dbReference type="CDD" id="cd00298">
    <property type="entry name" value="ACD_sHsps_p23-like"/>
    <property type="match status" value="1"/>
</dbReference>
<dbReference type="SUPFAM" id="SSF49764">
    <property type="entry name" value="HSP20-like chaperones"/>
    <property type="match status" value="1"/>
</dbReference>
<dbReference type="EMBL" id="CACSLK010028053">
    <property type="protein sequence ID" value="CAA0834576.1"/>
    <property type="molecule type" value="Genomic_DNA"/>
</dbReference>
<proteinExistence type="inferred from homology"/>
<gene>
    <name evidence="4" type="ORF">SHERM_02391</name>
</gene>
<accession>A0A9N7NHA5</accession>
<evidence type="ECO:0000256" key="2">
    <source>
        <dbReference type="RuleBase" id="RU003616"/>
    </source>
</evidence>
<dbReference type="Proteomes" id="UP001153555">
    <property type="component" value="Unassembled WGS sequence"/>
</dbReference>
<protein>
    <recommendedName>
        <fullName evidence="3">SHSP domain-containing protein</fullName>
    </recommendedName>
</protein>
<evidence type="ECO:0000313" key="4">
    <source>
        <dbReference type="EMBL" id="CAA0834576.1"/>
    </source>
</evidence>
<sequence length="153" mass="16648">MAARTFPLSRLIFSGLRCSTPLRPAAPPASFRTFSSTCGRTPSEFSSSGEDPNFSDDRVEWKTTAECFHLQLNVEPMSKDQVGVKMKGSELIAQGKMENNFPGGSIAVIMRYTVELPMDVIKPDEITAKVNGSILNVFIPKKKVDGGESEGTS</sequence>
<name>A0A9N7NHA5_STRHE</name>
<evidence type="ECO:0000256" key="1">
    <source>
        <dbReference type="PROSITE-ProRule" id="PRU00285"/>
    </source>
</evidence>
<dbReference type="AlphaFoldDB" id="A0A9N7NHA5"/>
<organism evidence="4 5">
    <name type="scientific">Striga hermonthica</name>
    <name type="common">Purple witchweed</name>
    <name type="synonym">Buchnera hermonthica</name>
    <dbReference type="NCBI Taxonomy" id="68872"/>
    <lineage>
        <taxon>Eukaryota</taxon>
        <taxon>Viridiplantae</taxon>
        <taxon>Streptophyta</taxon>
        <taxon>Embryophyta</taxon>
        <taxon>Tracheophyta</taxon>
        <taxon>Spermatophyta</taxon>
        <taxon>Magnoliopsida</taxon>
        <taxon>eudicotyledons</taxon>
        <taxon>Gunneridae</taxon>
        <taxon>Pentapetalae</taxon>
        <taxon>asterids</taxon>
        <taxon>lamiids</taxon>
        <taxon>Lamiales</taxon>
        <taxon>Orobanchaceae</taxon>
        <taxon>Buchnereae</taxon>
        <taxon>Striga</taxon>
    </lineage>
</organism>
<evidence type="ECO:0000259" key="3">
    <source>
        <dbReference type="PROSITE" id="PS01031"/>
    </source>
</evidence>
<comment type="similarity">
    <text evidence="1 2">Belongs to the small heat shock protein (HSP20) family.</text>
</comment>
<dbReference type="PROSITE" id="PS01031">
    <property type="entry name" value="SHSP"/>
    <property type="match status" value="1"/>
</dbReference>
<comment type="caution">
    <text evidence="4">The sequence shown here is derived from an EMBL/GenBank/DDBJ whole genome shotgun (WGS) entry which is preliminary data.</text>
</comment>
<keyword evidence="5" id="KW-1185">Reference proteome</keyword>
<feature type="domain" description="SHSP" evidence="3">
    <location>
        <begin position="50"/>
        <end position="153"/>
    </location>
</feature>
<reference evidence="4" key="1">
    <citation type="submission" date="2019-12" db="EMBL/GenBank/DDBJ databases">
        <authorList>
            <person name="Scholes J."/>
        </authorList>
    </citation>
    <scope>NUCLEOTIDE SEQUENCE</scope>
</reference>
<dbReference type="InterPro" id="IPR002068">
    <property type="entry name" value="A-crystallin/Hsp20_dom"/>
</dbReference>
<dbReference type="Pfam" id="PF00011">
    <property type="entry name" value="HSP20"/>
    <property type="match status" value="1"/>
</dbReference>
<evidence type="ECO:0000313" key="5">
    <source>
        <dbReference type="Proteomes" id="UP001153555"/>
    </source>
</evidence>
<dbReference type="InterPro" id="IPR008978">
    <property type="entry name" value="HSP20-like_chaperone"/>
</dbReference>